<keyword evidence="2" id="KW-0732">Signal</keyword>
<reference evidence="3 4" key="1">
    <citation type="journal article" date="2013" name="Genome Announc.">
        <title>Draft Genome Sequence of Pseudomonas fluorescens LMG 5329, a White Line-Inducing Principle-Producing Bioindicator for the Mushroom Pathogen Pseudomonas tolaasii.</title>
        <authorList>
            <person name="Ghequire M.G."/>
            <person name="Rokni-Zadeh H."/>
            <person name="Zarrineh P."/>
            <person name="De Mot R."/>
        </authorList>
    </citation>
    <scope>NUCLEOTIDE SEQUENCE [LARGE SCALE GENOMIC DNA]</scope>
    <source>
        <strain evidence="3 4">LMG 5329</strain>
    </source>
</reference>
<evidence type="ECO:0000256" key="1">
    <source>
        <dbReference type="SAM" id="Phobius"/>
    </source>
</evidence>
<keyword evidence="1" id="KW-0472">Membrane</keyword>
<dbReference type="EMBL" id="ASGY01000060">
    <property type="protein sequence ID" value="KGE68396.1"/>
    <property type="molecule type" value="Genomic_DNA"/>
</dbReference>
<dbReference type="Pfam" id="PF09498">
    <property type="entry name" value="DUF2388"/>
    <property type="match status" value="1"/>
</dbReference>
<protein>
    <recommendedName>
        <fullName evidence="5">Holliday junction resolvase</fullName>
    </recommendedName>
</protein>
<evidence type="ECO:0000313" key="4">
    <source>
        <dbReference type="Proteomes" id="UP000030060"/>
    </source>
</evidence>
<accession>A0A0A1Z5U9</accession>
<evidence type="ECO:0008006" key="5">
    <source>
        <dbReference type="Google" id="ProtNLM"/>
    </source>
</evidence>
<proteinExistence type="predicted"/>
<name>A0A0A1Z5U9_PSEFL</name>
<dbReference type="RefSeq" id="WP_038844552.1">
    <property type="nucleotide sequence ID" value="NZ_ASGY01000060.1"/>
</dbReference>
<organism evidence="3 4">
    <name type="scientific">Pseudomonas fluorescens LMG 5329</name>
    <dbReference type="NCBI Taxonomy" id="1324332"/>
    <lineage>
        <taxon>Bacteria</taxon>
        <taxon>Pseudomonadati</taxon>
        <taxon>Pseudomonadota</taxon>
        <taxon>Gammaproteobacteria</taxon>
        <taxon>Pseudomonadales</taxon>
        <taxon>Pseudomonadaceae</taxon>
        <taxon>Pseudomonas</taxon>
    </lineage>
</organism>
<keyword evidence="1" id="KW-1133">Transmembrane helix</keyword>
<sequence length="116" mass="12284">MDSWKRVVIATLALLGNPVAAAENNNPFQAALMITSVAPFILVSGATALTSAIPDQFKSSKSDALVFIGSEGEIRGAQFEQASRFYRSSYTAPLMSDMQLAQAIATLNSDLGDVGR</sequence>
<dbReference type="AlphaFoldDB" id="A0A0A1Z5U9"/>
<dbReference type="OrthoDB" id="7017327at2"/>
<feature type="chain" id="PRO_5001985614" description="Holliday junction resolvase" evidence="2">
    <location>
        <begin position="22"/>
        <end position="116"/>
    </location>
</feature>
<keyword evidence="1" id="KW-0812">Transmembrane</keyword>
<evidence type="ECO:0000313" key="3">
    <source>
        <dbReference type="EMBL" id="KGE68396.1"/>
    </source>
</evidence>
<comment type="caution">
    <text evidence="3">The sequence shown here is derived from an EMBL/GenBank/DDBJ whole genome shotgun (WGS) entry which is preliminary data.</text>
</comment>
<dbReference type="InterPro" id="IPR012661">
    <property type="entry name" value="CHP02448"/>
</dbReference>
<feature type="transmembrane region" description="Helical" evidence="1">
    <location>
        <begin position="31"/>
        <end position="53"/>
    </location>
</feature>
<dbReference type="Proteomes" id="UP000030060">
    <property type="component" value="Unassembled WGS sequence"/>
</dbReference>
<feature type="signal peptide" evidence="2">
    <location>
        <begin position="1"/>
        <end position="21"/>
    </location>
</feature>
<evidence type="ECO:0000256" key="2">
    <source>
        <dbReference type="SAM" id="SignalP"/>
    </source>
</evidence>
<gene>
    <name evidence="3" type="ORF">K814_0108100</name>
</gene>